<name>A0ABN8F5D0_9BACT</name>
<reference evidence="3" key="1">
    <citation type="submission" date="2021-12" db="EMBL/GenBank/DDBJ databases">
        <authorList>
            <person name="Rodrigo-Torres L."/>
            <person name="Arahal R. D."/>
            <person name="Lucena T."/>
        </authorList>
    </citation>
    <scope>NUCLEOTIDE SEQUENCE</scope>
    <source>
        <strain evidence="3">CECT 8419</strain>
    </source>
</reference>
<feature type="transmembrane region" description="Helical" evidence="1">
    <location>
        <begin position="265"/>
        <end position="287"/>
    </location>
</feature>
<dbReference type="InterPro" id="IPR001173">
    <property type="entry name" value="Glyco_trans_2-like"/>
</dbReference>
<dbReference type="Proteomes" id="UP000837803">
    <property type="component" value="Unassembled WGS sequence"/>
</dbReference>
<dbReference type="Gene3D" id="3.90.550.10">
    <property type="entry name" value="Spore Coat Polysaccharide Biosynthesis Protein SpsA, Chain A"/>
    <property type="match status" value="1"/>
</dbReference>
<dbReference type="InterPro" id="IPR029044">
    <property type="entry name" value="Nucleotide-diphossugar_trans"/>
</dbReference>
<evidence type="ECO:0000256" key="1">
    <source>
        <dbReference type="SAM" id="Phobius"/>
    </source>
</evidence>
<protein>
    <recommendedName>
        <fullName evidence="2">Glycosyltransferase 2-like domain-containing protein</fullName>
    </recommendedName>
</protein>
<dbReference type="PANTHER" id="PTHR43179">
    <property type="entry name" value="RHAMNOSYLTRANSFERASE WBBL"/>
    <property type="match status" value="1"/>
</dbReference>
<feature type="transmembrane region" description="Helical" evidence="1">
    <location>
        <begin position="326"/>
        <end position="345"/>
    </location>
</feature>
<keyword evidence="1" id="KW-0812">Transmembrane</keyword>
<keyword evidence="4" id="KW-1185">Reference proteome</keyword>
<dbReference type="PANTHER" id="PTHR43179:SF7">
    <property type="entry name" value="RHAMNOSYLTRANSFERASE WBBL"/>
    <property type="match status" value="1"/>
</dbReference>
<dbReference type="Pfam" id="PF00535">
    <property type="entry name" value="Glycos_transf_2"/>
    <property type="match status" value="1"/>
</dbReference>
<proteinExistence type="predicted"/>
<dbReference type="EMBL" id="CAKLPZ010000004">
    <property type="protein sequence ID" value="CAH1002135.1"/>
    <property type="molecule type" value="Genomic_DNA"/>
</dbReference>
<feature type="transmembrane region" description="Helical" evidence="1">
    <location>
        <begin position="357"/>
        <end position="375"/>
    </location>
</feature>
<evidence type="ECO:0000313" key="3">
    <source>
        <dbReference type="EMBL" id="CAH1002135.1"/>
    </source>
</evidence>
<accession>A0ABN8F5D0</accession>
<feature type="domain" description="Glycosyltransferase 2-like" evidence="2">
    <location>
        <begin position="7"/>
        <end position="131"/>
    </location>
</feature>
<comment type="caution">
    <text evidence="3">The sequence shown here is derived from an EMBL/GenBank/DDBJ whole genome shotgun (WGS) entry which is preliminary data.</text>
</comment>
<evidence type="ECO:0000259" key="2">
    <source>
        <dbReference type="Pfam" id="PF00535"/>
    </source>
</evidence>
<evidence type="ECO:0000313" key="4">
    <source>
        <dbReference type="Proteomes" id="UP000837803"/>
    </source>
</evidence>
<keyword evidence="1" id="KW-1133">Transmembrane helix</keyword>
<dbReference type="CDD" id="cd04186">
    <property type="entry name" value="GT_2_like_c"/>
    <property type="match status" value="1"/>
</dbReference>
<organism evidence="3 4">
    <name type="scientific">Neolewinella maritima</name>
    <dbReference type="NCBI Taxonomy" id="1383882"/>
    <lineage>
        <taxon>Bacteria</taxon>
        <taxon>Pseudomonadati</taxon>
        <taxon>Bacteroidota</taxon>
        <taxon>Saprospiria</taxon>
        <taxon>Saprospirales</taxon>
        <taxon>Lewinellaceae</taxon>
        <taxon>Neolewinella</taxon>
    </lineage>
</organism>
<gene>
    <name evidence="3" type="ORF">LEM8419_03052</name>
</gene>
<keyword evidence="1" id="KW-0472">Membrane</keyword>
<dbReference type="SUPFAM" id="SSF53448">
    <property type="entry name" value="Nucleotide-diphospho-sugar transferases"/>
    <property type="match status" value="1"/>
</dbReference>
<sequence length="657" mass="74168">MRAVQLSIVIVSYNVRYFLEQCLLSVERATEGMETETWVVDNNSADGSVELVRRRFPWVRVIANTANPGFSIANNQALRQSSGKYMLLLNPDTVVQEDTFRRCYAFSEAHPELGGLGVTMIDGSGRFLPESKRGLPTPWVAFTKAFGLARLFPRSRRFNHYHLGYLPADETHPIEVLAGAYMWLRAEALEKVGLLDEAFFMYGEDIDLSYRLLQGGYQNYYFPETSIIHYKGESTKRGSLNYVRVFYQAMIIFARKHFVGSQARLLVWMMQLAVYVRATLTVVSNLWQRLRFPLVDAVGIYLGLRLLKQFWSAYQFGDPTYFPETINYLHFPAYTLLWIGSIFLGGGYDRPYAYGRLLRSLVVGTLLLLAIYALLPEVLRPSRALLVLGAAWATAWTLGVRTVASLFSHGTVGAAHDRRLVIVGGTAETQRTLSLLQRAGAVRNYLGRIAPTDEAWQTGAHAGAGETIGSSARLETLVALYRVEELIFCSADLDNTAIQRWMSHLGPGVQYRILPEASGSIIGSHQRDRRGTLYTIDVNLRISDPTYRRGKWLFDRLGAVCVLLLSPVLVWFVDQPLGLLRNALRVLLARESWVGYHPDDPQRDVLPPLRTGVLWPGMGAESLATDTLHHLNLLYARDYGVGEDWRLIVRHLRQLGR</sequence>